<dbReference type="Gene3D" id="3.40.1350.10">
    <property type="match status" value="1"/>
</dbReference>
<gene>
    <name evidence="2" type="ORF">FHR31_000580</name>
</gene>
<dbReference type="AlphaFoldDB" id="A0A7W5D262"/>
<dbReference type="GeneID" id="93357167"/>
<dbReference type="GO" id="GO:0004519">
    <property type="term" value="F:endonuclease activity"/>
    <property type="evidence" value="ECO:0007669"/>
    <property type="project" value="UniProtKB-KW"/>
</dbReference>
<proteinExistence type="inferred from homology"/>
<dbReference type="RefSeq" id="WP_123185857.1">
    <property type="nucleotide sequence ID" value="NZ_JACHYA010000001.1"/>
</dbReference>
<dbReference type="InterPro" id="IPR003509">
    <property type="entry name" value="UPF0102_YraN-like"/>
</dbReference>
<dbReference type="EMBL" id="JACHYA010000001">
    <property type="protein sequence ID" value="MBB3170800.1"/>
    <property type="molecule type" value="Genomic_DNA"/>
</dbReference>
<dbReference type="PANTHER" id="PTHR34039:SF1">
    <property type="entry name" value="UPF0102 PROTEIN YRAN"/>
    <property type="match status" value="1"/>
</dbReference>
<dbReference type="SUPFAM" id="SSF52980">
    <property type="entry name" value="Restriction endonuclease-like"/>
    <property type="match status" value="1"/>
</dbReference>
<dbReference type="PANTHER" id="PTHR34039">
    <property type="entry name" value="UPF0102 PROTEIN YRAN"/>
    <property type="match status" value="1"/>
</dbReference>
<keyword evidence="2" id="KW-0540">Nuclease</keyword>
<organism evidence="2 3">
    <name type="scientific">Parvibacter caecicola</name>
    <dbReference type="NCBI Taxonomy" id="747645"/>
    <lineage>
        <taxon>Bacteria</taxon>
        <taxon>Bacillati</taxon>
        <taxon>Actinomycetota</taxon>
        <taxon>Coriobacteriia</taxon>
        <taxon>Coriobacteriales</taxon>
        <taxon>Coriobacteriaceae</taxon>
        <taxon>Parvibacter</taxon>
    </lineage>
</organism>
<comment type="similarity">
    <text evidence="1">Belongs to the UPF0102 family.</text>
</comment>
<dbReference type="Proteomes" id="UP000530850">
    <property type="component" value="Unassembled WGS sequence"/>
</dbReference>
<dbReference type="InterPro" id="IPR011856">
    <property type="entry name" value="tRNA_endonuc-like_dom_sf"/>
</dbReference>
<evidence type="ECO:0000256" key="1">
    <source>
        <dbReference type="ARBA" id="ARBA00006738"/>
    </source>
</evidence>
<keyword evidence="2" id="KW-0378">Hydrolase</keyword>
<dbReference type="InterPro" id="IPR011335">
    <property type="entry name" value="Restrct_endonuc-II-like"/>
</dbReference>
<accession>A0A7W5D262</accession>
<reference evidence="2 3" key="1">
    <citation type="submission" date="2020-08" db="EMBL/GenBank/DDBJ databases">
        <title>Sequencing the genomes of 1000 actinobacteria strains.</title>
        <authorList>
            <person name="Klenk H.-P."/>
        </authorList>
    </citation>
    <scope>NUCLEOTIDE SEQUENCE [LARGE SCALE GENOMIC DNA]</scope>
    <source>
        <strain evidence="2 3">DSM 22242</strain>
    </source>
</reference>
<sequence>MNDLNAKAKQAAESFLSRRGYDILDDGWEDPSGIVDIVAREGDVLVFAEVTATRDSGRGFPRERSDEASRAAREASALAYLAEHDVADMMVRFDTVSLVVLGSDRALVRHHVNCLSVGIPQQELPDGSDLQALPEAA</sequence>
<keyword evidence="2" id="KW-0255">Endonuclease</keyword>
<evidence type="ECO:0000313" key="3">
    <source>
        <dbReference type="Proteomes" id="UP000530850"/>
    </source>
</evidence>
<comment type="caution">
    <text evidence="2">The sequence shown here is derived from an EMBL/GenBank/DDBJ whole genome shotgun (WGS) entry which is preliminary data.</text>
</comment>
<protein>
    <submittedName>
        <fullName evidence="2">Putative endonuclease</fullName>
    </submittedName>
</protein>
<evidence type="ECO:0000313" key="2">
    <source>
        <dbReference type="EMBL" id="MBB3170800.1"/>
    </source>
</evidence>
<name>A0A7W5D262_9ACTN</name>
<dbReference type="Pfam" id="PF02021">
    <property type="entry name" value="UPF0102"/>
    <property type="match status" value="1"/>
</dbReference>
<dbReference type="GO" id="GO:0003676">
    <property type="term" value="F:nucleic acid binding"/>
    <property type="evidence" value="ECO:0007669"/>
    <property type="project" value="InterPro"/>
</dbReference>